<accession>A0ABQ2HE31</accession>
<evidence type="ECO:0008006" key="6">
    <source>
        <dbReference type="Google" id="ProtNLM"/>
    </source>
</evidence>
<organism evidence="4 5">
    <name type="scientific">Lentzea pudingi</name>
    <dbReference type="NCBI Taxonomy" id="1789439"/>
    <lineage>
        <taxon>Bacteria</taxon>
        <taxon>Bacillati</taxon>
        <taxon>Actinomycetota</taxon>
        <taxon>Actinomycetes</taxon>
        <taxon>Pseudonocardiales</taxon>
        <taxon>Pseudonocardiaceae</taxon>
        <taxon>Lentzea</taxon>
    </lineage>
</organism>
<keyword evidence="3" id="KW-0472">Membrane</keyword>
<name>A0ABQ2HE31_9PSEU</name>
<dbReference type="EMBL" id="BMNC01000001">
    <property type="protein sequence ID" value="GGM76033.1"/>
    <property type="molecule type" value="Genomic_DNA"/>
</dbReference>
<evidence type="ECO:0000256" key="1">
    <source>
        <dbReference type="ARBA" id="ARBA00022737"/>
    </source>
</evidence>
<feature type="transmembrane region" description="Helical" evidence="3">
    <location>
        <begin position="12"/>
        <end position="37"/>
    </location>
</feature>
<keyword evidence="1" id="KW-0677">Repeat</keyword>
<keyword evidence="2" id="KW-0175">Coiled coil</keyword>
<protein>
    <recommendedName>
        <fullName evidence="6">Pentapeptide repeat-containing protein</fullName>
    </recommendedName>
</protein>
<dbReference type="PANTHER" id="PTHR47485">
    <property type="entry name" value="THYLAKOID LUMENAL 17.4 KDA PROTEIN, CHLOROPLASTIC"/>
    <property type="match status" value="1"/>
</dbReference>
<dbReference type="Pfam" id="PF00805">
    <property type="entry name" value="Pentapeptide"/>
    <property type="match status" value="2"/>
</dbReference>
<keyword evidence="3" id="KW-0812">Transmembrane</keyword>
<comment type="caution">
    <text evidence="4">The sequence shown here is derived from an EMBL/GenBank/DDBJ whole genome shotgun (WGS) entry which is preliminary data.</text>
</comment>
<evidence type="ECO:0000313" key="5">
    <source>
        <dbReference type="Proteomes" id="UP000597656"/>
    </source>
</evidence>
<keyword evidence="5" id="KW-1185">Reference proteome</keyword>
<feature type="coiled-coil region" evidence="2">
    <location>
        <begin position="78"/>
        <end position="105"/>
    </location>
</feature>
<dbReference type="PANTHER" id="PTHR47485:SF1">
    <property type="entry name" value="THYLAKOID LUMENAL 17.4 KDA PROTEIN, CHLOROPLASTIC"/>
    <property type="match status" value="1"/>
</dbReference>
<sequence length="300" mass="31983">MANEQGSALGNRAIALIGVGLLAIAAGCTVVLLWQFGDDRPVTKARLEVVKVAGTIVVAAGGLVALWLAARKQRSTELELRRQLRADAANQLDAAERRITELYTKAADQLGSEKAPVRLAGLYALERVGIGAPDQRATIVNVICAYLRMPHTPPSQGQSEDLFERSQQEVQVRLTAQRILNRHLSTLVDASGKNDNRWRNLHVDLTNADLRGADFAQTDLTDADFSGSDLTGARLTAATLAHAKFTATNLMRADLRDAVAVRADFTGADLTGANLAGATLTGATLTGADHADEALDDVVR</sequence>
<reference evidence="5" key="1">
    <citation type="journal article" date="2019" name="Int. J. Syst. Evol. Microbiol.">
        <title>The Global Catalogue of Microorganisms (GCM) 10K type strain sequencing project: providing services to taxonomists for standard genome sequencing and annotation.</title>
        <authorList>
            <consortium name="The Broad Institute Genomics Platform"/>
            <consortium name="The Broad Institute Genome Sequencing Center for Infectious Disease"/>
            <person name="Wu L."/>
            <person name="Ma J."/>
        </authorList>
    </citation>
    <scope>NUCLEOTIDE SEQUENCE [LARGE SCALE GENOMIC DNA]</scope>
    <source>
        <strain evidence="5">CGMCC 4.7319</strain>
    </source>
</reference>
<proteinExistence type="predicted"/>
<evidence type="ECO:0000313" key="4">
    <source>
        <dbReference type="EMBL" id="GGM76033.1"/>
    </source>
</evidence>
<dbReference type="Proteomes" id="UP000597656">
    <property type="component" value="Unassembled WGS sequence"/>
</dbReference>
<gene>
    <name evidence="4" type="ORF">GCM10011609_09960</name>
</gene>
<feature type="transmembrane region" description="Helical" evidence="3">
    <location>
        <begin position="49"/>
        <end position="70"/>
    </location>
</feature>
<evidence type="ECO:0000256" key="2">
    <source>
        <dbReference type="SAM" id="Coils"/>
    </source>
</evidence>
<dbReference type="Gene3D" id="2.160.20.80">
    <property type="entry name" value="E3 ubiquitin-protein ligase SopA"/>
    <property type="match status" value="1"/>
</dbReference>
<dbReference type="InterPro" id="IPR001646">
    <property type="entry name" value="5peptide_repeat"/>
</dbReference>
<dbReference type="RefSeq" id="WP_189153308.1">
    <property type="nucleotide sequence ID" value="NZ_BMNC01000001.1"/>
</dbReference>
<keyword evidence="3" id="KW-1133">Transmembrane helix</keyword>
<evidence type="ECO:0000256" key="3">
    <source>
        <dbReference type="SAM" id="Phobius"/>
    </source>
</evidence>
<dbReference type="SUPFAM" id="SSF141571">
    <property type="entry name" value="Pentapeptide repeat-like"/>
    <property type="match status" value="1"/>
</dbReference>